<evidence type="ECO:0000313" key="1">
    <source>
        <dbReference type="EMBL" id="KAJ9650577.1"/>
    </source>
</evidence>
<name>A0ACC2ZSI0_9EURO</name>
<protein>
    <submittedName>
        <fullName evidence="1">Uncharacterized protein</fullName>
    </submittedName>
</protein>
<gene>
    <name evidence="1" type="ORF">H2198_010122</name>
</gene>
<reference evidence="1" key="1">
    <citation type="submission" date="2022-10" db="EMBL/GenBank/DDBJ databases">
        <title>Culturing micro-colonial fungi from biological soil crusts in the Mojave desert and describing Neophaeococcomyces mojavensis, and introducing the new genera and species Taxawa tesnikishii.</title>
        <authorList>
            <person name="Kurbessoian T."/>
            <person name="Stajich J.E."/>
        </authorList>
    </citation>
    <scope>NUCLEOTIDE SEQUENCE</scope>
    <source>
        <strain evidence="1">JES_112</strain>
    </source>
</reference>
<sequence length="571" mass="63049">MSIAASKQALIQLLQNKELKVIALSGAWGTGKTHLWKVVQDESADDTIKSAALTSLFGVREINALKMRAIQSAAFKDFQQTSTGRSVNGIFSAALKALKGAHASFGALDDLALLLLPSALKDKLVVIDDIERKHADLTPDEILGFVDECCSRYGCRVLLILNEDKLSNGELWATFREKVIDAEIQLQTDPVEAFSIASQLTPSPYADSIRKVVEQHGVTNIRIIRRVIRACNEILQSQSPPHPSTVARVIPSVVLLGLAHFKGIKDAPDLDFALVPSSADYRVRLYLNREERPWTPEEEAENRWHQWLERVGLVSIDELEAEIVKFYRSGLPNSPAISTLLAANEADHRRFTAQSQARQFFTNCLWFPSRSDASLIEEVEQLVGAVQFLDAGVVTQLSIAAAELNGGGPVSERLIDVWLDAFQERLTDSEAELAWYQGRRRLSLHPKIEAAVALARGRLVDRVGIAEVCMKIRRDQAWGKTEENVLRNADVGSYVDAIRASQGDELISIMSQMLDVAAVSLDQHPNFGAAGGVFVDACKAIIIDAPDSRLSKLIVHLFKEEKIHDLLNPEA</sequence>
<dbReference type="EMBL" id="JAPDRQ010000328">
    <property type="protein sequence ID" value="KAJ9650577.1"/>
    <property type="molecule type" value="Genomic_DNA"/>
</dbReference>
<dbReference type="Proteomes" id="UP001172386">
    <property type="component" value="Unassembled WGS sequence"/>
</dbReference>
<comment type="caution">
    <text evidence="1">The sequence shown here is derived from an EMBL/GenBank/DDBJ whole genome shotgun (WGS) entry which is preliminary data.</text>
</comment>
<evidence type="ECO:0000313" key="2">
    <source>
        <dbReference type="Proteomes" id="UP001172386"/>
    </source>
</evidence>
<keyword evidence="2" id="KW-1185">Reference proteome</keyword>
<accession>A0ACC2ZSI0</accession>
<organism evidence="1 2">
    <name type="scientific">Neophaeococcomyces mojaviensis</name>
    <dbReference type="NCBI Taxonomy" id="3383035"/>
    <lineage>
        <taxon>Eukaryota</taxon>
        <taxon>Fungi</taxon>
        <taxon>Dikarya</taxon>
        <taxon>Ascomycota</taxon>
        <taxon>Pezizomycotina</taxon>
        <taxon>Eurotiomycetes</taxon>
        <taxon>Chaetothyriomycetidae</taxon>
        <taxon>Chaetothyriales</taxon>
        <taxon>Chaetothyriales incertae sedis</taxon>
        <taxon>Neophaeococcomyces</taxon>
    </lineage>
</organism>
<proteinExistence type="predicted"/>